<evidence type="ECO:0000313" key="2">
    <source>
        <dbReference type="Proteomes" id="UP000824782"/>
    </source>
</evidence>
<evidence type="ECO:0000313" key="1">
    <source>
        <dbReference type="EMBL" id="KAG8573444.1"/>
    </source>
</evidence>
<name>A0AAV7BLQ3_ENGPU</name>
<proteinExistence type="predicted"/>
<gene>
    <name evidence="1" type="ORF">GDO81_012413</name>
</gene>
<dbReference type="Proteomes" id="UP000824782">
    <property type="component" value="Unassembled WGS sequence"/>
</dbReference>
<keyword evidence="2" id="KW-1185">Reference proteome</keyword>
<sequence>MLSPSLRGEFSSEHCVGNCRACHHFIYPTMGGATQQWAGPHTSDWIPHRQRQKKFEDDFIGGRRQDSGRDVCITLFNKGTVGG</sequence>
<accession>A0AAV7BLQ3</accession>
<dbReference type="AlphaFoldDB" id="A0AAV7BLQ3"/>
<protein>
    <submittedName>
        <fullName evidence="1">Uncharacterized protein</fullName>
    </submittedName>
</protein>
<organism evidence="1 2">
    <name type="scientific">Engystomops pustulosus</name>
    <name type="common">Tungara frog</name>
    <name type="synonym">Physalaemus pustulosus</name>
    <dbReference type="NCBI Taxonomy" id="76066"/>
    <lineage>
        <taxon>Eukaryota</taxon>
        <taxon>Metazoa</taxon>
        <taxon>Chordata</taxon>
        <taxon>Craniata</taxon>
        <taxon>Vertebrata</taxon>
        <taxon>Euteleostomi</taxon>
        <taxon>Amphibia</taxon>
        <taxon>Batrachia</taxon>
        <taxon>Anura</taxon>
        <taxon>Neobatrachia</taxon>
        <taxon>Hyloidea</taxon>
        <taxon>Leptodactylidae</taxon>
        <taxon>Leiuperinae</taxon>
        <taxon>Engystomops</taxon>
    </lineage>
</organism>
<comment type="caution">
    <text evidence="1">The sequence shown here is derived from an EMBL/GenBank/DDBJ whole genome shotgun (WGS) entry which is preliminary data.</text>
</comment>
<reference evidence="1" key="1">
    <citation type="thesis" date="2020" institute="ProQuest LLC" country="789 East Eisenhower Parkway, Ann Arbor, MI, USA">
        <title>Comparative Genomics and Chromosome Evolution.</title>
        <authorList>
            <person name="Mudd A.B."/>
        </authorList>
    </citation>
    <scope>NUCLEOTIDE SEQUENCE</scope>
    <source>
        <strain evidence="1">237g6f4</strain>
        <tissue evidence="1">Blood</tissue>
    </source>
</reference>
<dbReference type="EMBL" id="WNYA01000005">
    <property type="protein sequence ID" value="KAG8573444.1"/>
    <property type="molecule type" value="Genomic_DNA"/>
</dbReference>